<evidence type="ECO:0000313" key="4">
    <source>
        <dbReference type="Proteomes" id="UP000287124"/>
    </source>
</evidence>
<reference evidence="3 4" key="1">
    <citation type="submission" date="2017-06" db="EMBL/GenBank/DDBJ databases">
        <title>Comparative genomic analysis of Ambrosia Fusariam Clade fungi.</title>
        <authorList>
            <person name="Stajich J.E."/>
            <person name="Carrillo J."/>
            <person name="Kijimoto T."/>
            <person name="Eskalen A."/>
            <person name="O'Donnell K."/>
            <person name="Kasson M."/>
        </authorList>
    </citation>
    <scope>NUCLEOTIDE SEQUENCE [LARGE SCALE GENOMIC DNA]</scope>
    <source>
        <strain evidence="3 4">UCR1854</strain>
    </source>
</reference>
<dbReference type="InterPro" id="IPR036770">
    <property type="entry name" value="Ankyrin_rpt-contain_sf"/>
</dbReference>
<sequence>MLLPELFHLQDKLGVNVFATARPLGHITSRFEKATSIEIRAHSEDVRKYVNGRMGELPMVVQRDLALQEAVMDNISRAVDGMFLLAKLHFESLIGKMTAKTIRTTLECLPTGSSAYHSAYEEAMSRIQDQNKDKRDMARKALLWITCAKQRLTQSALQEALAVEIGERKLDQDNLPDMQDVASACAGLVAIDEESDVVRLVHYTTQDFFERTRQKWFKDAESHIAEVCLTYLLFDHSQSWGDDRQSNAFPLHNYAVSNWGHHVRDASMQKHYQVIPVLESHPSFHAPTRRSTDIQNGLTRRDALTFATTALHRAAYFGLDQSVEALLHRGHHPDVMSQSLHNNSIQTPLMTASQQGYDKVVNVLLSGQANPNLSDKDERTALWWAAYEGYDDIVKLLIEKGADLDYADLDGATVLGVACEEGHTAVVEALLPSAQVDLASKFCGTYHPPLFIAVKLGHVGIIETLVKNGATENLGEDWAKRAISLAVTRRHDEVVQLLLRIGANPHSLALFAISARTIFHNTSRRSY</sequence>
<dbReference type="AlphaFoldDB" id="A0A430L826"/>
<evidence type="ECO:0000259" key="2">
    <source>
        <dbReference type="Pfam" id="PF22939"/>
    </source>
</evidence>
<dbReference type="InterPro" id="IPR002110">
    <property type="entry name" value="Ankyrin_rpt"/>
</dbReference>
<organism evidence="3 4">
    <name type="scientific">Fusarium euwallaceae</name>
    <dbReference type="NCBI Taxonomy" id="1147111"/>
    <lineage>
        <taxon>Eukaryota</taxon>
        <taxon>Fungi</taxon>
        <taxon>Dikarya</taxon>
        <taxon>Ascomycota</taxon>
        <taxon>Pezizomycotina</taxon>
        <taxon>Sordariomycetes</taxon>
        <taxon>Hypocreomycetidae</taxon>
        <taxon>Hypocreales</taxon>
        <taxon>Nectriaceae</taxon>
        <taxon>Fusarium</taxon>
        <taxon>Fusarium solani species complex</taxon>
    </lineage>
</organism>
<feature type="repeat" description="ANK" evidence="1">
    <location>
        <begin position="445"/>
        <end position="477"/>
    </location>
</feature>
<evidence type="ECO:0000256" key="1">
    <source>
        <dbReference type="PROSITE-ProRule" id="PRU00023"/>
    </source>
</evidence>
<dbReference type="Proteomes" id="UP000287124">
    <property type="component" value="Unassembled WGS sequence"/>
</dbReference>
<keyword evidence="1" id="KW-0040">ANK repeat</keyword>
<dbReference type="Pfam" id="PF12796">
    <property type="entry name" value="Ank_2"/>
    <property type="match status" value="1"/>
</dbReference>
<dbReference type="SMART" id="SM00248">
    <property type="entry name" value="ANK"/>
    <property type="match status" value="6"/>
</dbReference>
<feature type="repeat" description="ANK" evidence="1">
    <location>
        <begin position="377"/>
        <end position="409"/>
    </location>
</feature>
<gene>
    <name evidence="3" type="ORF">BHE90_013727</name>
</gene>
<name>A0A430L826_9HYPO</name>
<comment type="caution">
    <text evidence="3">The sequence shown here is derived from an EMBL/GenBank/DDBJ whole genome shotgun (WGS) entry which is preliminary data.</text>
</comment>
<feature type="repeat" description="ANK" evidence="1">
    <location>
        <begin position="344"/>
        <end position="376"/>
    </location>
</feature>
<feature type="domain" description="GPI inositol-deacylase winged helix" evidence="2">
    <location>
        <begin position="133"/>
        <end position="209"/>
    </location>
</feature>
<dbReference type="PANTHER" id="PTHR10039:SF15">
    <property type="entry name" value="NACHT DOMAIN-CONTAINING PROTEIN"/>
    <property type="match status" value="1"/>
</dbReference>
<dbReference type="EMBL" id="MIKF01000346">
    <property type="protein sequence ID" value="RTE71849.1"/>
    <property type="molecule type" value="Genomic_DNA"/>
</dbReference>
<dbReference type="PANTHER" id="PTHR10039">
    <property type="entry name" value="AMELOGENIN"/>
    <property type="match status" value="1"/>
</dbReference>
<dbReference type="PROSITE" id="PS50297">
    <property type="entry name" value="ANK_REP_REGION"/>
    <property type="match status" value="1"/>
</dbReference>
<accession>A0A430L826</accession>
<dbReference type="InterPro" id="IPR054471">
    <property type="entry name" value="GPIID_WHD"/>
</dbReference>
<dbReference type="Pfam" id="PF22939">
    <property type="entry name" value="WHD_GPIID"/>
    <property type="match status" value="1"/>
</dbReference>
<dbReference type="Gene3D" id="1.25.40.20">
    <property type="entry name" value="Ankyrin repeat-containing domain"/>
    <property type="match status" value="2"/>
</dbReference>
<keyword evidence="4" id="KW-1185">Reference proteome</keyword>
<dbReference type="SUPFAM" id="SSF48403">
    <property type="entry name" value="Ankyrin repeat"/>
    <property type="match status" value="1"/>
</dbReference>
<evidence type="ECO:0000313" key="3">
    <source>
        <dbReference type="EMBL" id="RTE71849.1"/>
    </source>
</evidence>
<dbReference type="PROSITE" id="PS50088">
    <property type="entry name" value="ANK_REPEAT"/>
    <property type="match status" value="3"/>
</dbReference>
<protein>
    <recommendedName>
        <fullName evidence="2">GPI inositol-deacylase winged helix domain-containing protein</fullName>
    </recommendedName>
</protein>
<proteinExistence type="predicted"/>